<dbReference type="GO" id="GO:0003676">
    <property type="term" value="F:nucleic acid binding"/>
    <property type="evidence" value="ECO:0007669"/>
    <property type="project" value="InterPro"/>
</dbReference>
<evidence type="ECO:0000313" key="3">
    <source>
        <dbReference type="Proteomes" id="UP000887540"/>
    </source>
</evidence>
<dbReference type="InterPro" id="IPR012337">
    <property type="entry name" value="RNaseH-like_sf"/>
</dbReference>
<dbReference type="PANTHER" id="PTHR37984:SF5">
    <property type="entry name" value="PROTEIN NYNRIN-LIKE"/>
    <property type="match status" value="1"/>
</dbReference>
<dbReference type="PANTHER" id="PTHR37984">
    <property type="entry name" value="PROTEIN CBG26694"/>
    <property type="match status" value="1"/>
</dbReference>
<keyword evidence="3" id="KW-1185">Reference proteome</keyword>
<accession>A0A914D0Y6</accession>
<dbReference type="WBParaSite" id="ACRNAN_scaffold17270.g11486.t1">
    <property type="protein sequence ID" value="ACRNAN_scaffold17270.g11486.t1"/>
    <property type="gene ID" value="ACRNAN_scaffold17270.g11486"/>
</dbReference>
<dbReference type="InterPro" id="IPR001584">
    <property type="entry name" value="Integrase_cat-core"/>
</dbReference>
<proteinExistence type="predicted"/>
<name>A0A914D0Y6_9BILA</name>
<evidence type="ECO:0000259" key="2">
    <source>
        <dbReference type="PROSITE" id="PS50994"/>
    </source>
</evidence>
<dbReference type="Gene3D" id="3.30.420.10">
    <property type="entry name" value="Ribonuclease H-like superfamily/Ribonuclease H"/>
    <property type="match status" value="1"/>
</dbReference>
<dbReference type="Proteomes" id="UP000887540">
    <property type="component" value="Unplaced"/>
</dbReference>
<sequence>MEIKRAKFYEELKSQNNNNLPISTPPVEKYQQILEFLRKSNVTRKTLTTEQYNWKHRYFIKVINEEENKVVLCHVANKKVMAYYEALFDLINEAHIQTQHGRRDIMMDHLKHYCGIPRQAYKIFLDNCEVCQRKKKIPQKGVVIKPILSEDFNNRAQIDLIDIQANPDGDYKFLMAYQDHLTKFLLLRSLKTKTAVEVAQNLVVIFGIFGSPSLLQTDNGKEFANRLMAELAKLWSAKIVHGKARHSQSQSSVERSNRDIQDMVASWMHDNKSIHWTKSLPMVQAAKNSRFHSGIGRSPFEAVFGKKMQTPIFIGTTLNSTSEKERATSTSTIQSDLENVEEFESTSTNLVQKVSSFLPSASSSRNMTAQSFQYEDGLEVVKPQQMLEDNLDYEDFGEYPLVTFQNMEEARNVQREGSRKRQAAQAEKMLESSKRKLAPVSVNENVLIPVPSVDRAKTDFRNVLGIVLDEDNGFFTICTRNGLLPQKYIRSQFLPAGSDFLKREDVPDHITTLRSAATYESNSTGQGHVHCSCNSKCETKKCKCRKMFRQCNSRCHNSNPCKNK</sequence>
<reference evidence="4" key="1">
    <citation type="submission" date="2022-11" db="UniProtKB">
        <authorList>
            <consortium name="WormBaseParasite"/>
        </authorList>
    </citation>
    <scope>IDENTIFICATION</scope>
</reference>
<protein>
    <submittedName>
        <fullName evidence="4">Integrase catalytic domain-containing protein</fullName>
    </submittedName>
</protein>
<dbReference type="PROSITE" id="PS50994">
    <property type="entry name" value="INTEGRASE"/>
    <property type="match status" value="1"/>
</dbReference>
<feature type="region of interest" description="Disordered" evidence="1">
    <location>
        <begin position="412"/>
        <end position="432"/>
    </location>
</feature>
<evidence type="ECO:0000313" key="4">
    <source>
        <dbReference type="WBParaSite" id="ACRNAN_scaffold17270.g11486.t1"/>
    </source>
</evidence>
<dbReference type="InterPro" id="IPR050951">
    <property type="entry name" value="Retrovirus_Pol_polyprotein"/>
</dbReference>
<feature type="domain" description="Integrase catalytic" evidence="2">
    <location>
        <begin position="142"/>
        <end position="307"/>
    </location>
</feature>
<organism evidence="3 4">
    <name type="scientific">Acrobeloides nanus</name>
    <dbReference type="NCBI Taxonomy" id="290746"/>
    <lineage>
        <taxon>Eukaryota</taxon>
        <taxon>Metazoa</taxon>
        <taxon>Ecdysozoa</taxon>
        <taxon>Nematoda</taxon>
        <taxon>Chromadorea</taxon>
        <taxon>Rhabditida</taxon>
        <taxon>Tylenchina</taxon>
        <taxon>Cephalobomorpha</taxon>
        <taxon>Cephaloboidea</taxon>
        <taxon>Cephalobidae</taxon>
        <taxon>Acrobeloides</taxon>
    </lineage>
</organism>
<dbReference type="SUPFAM" id="SSF53098">
    <property type="entry name" value="Ribonuclease H-like"/>
    <property type="match status" value="1"/>
</dbReference>
<dbReference type="GO" id="GO:0015074">
    <property type="term" value="P:DNA integration"/>
    <property type="evidence" value="ECO:0007669"/>
    <property type="project" value="InterPro"/>
</dbReference>
<evidence type="ECO:0000256" key="1">
    <source>
        <dbReference type="SAM" id="MobiDB-lite"/>
    </source>
</evidence>
<dbReference type="InterPro" id="IPR036397">
    <property type="entry name" value="RNaseH_sf"/>
</dbReference>
<dbReference type="AlphaFoldDB" id="A0A914D0Y6"/>